<sequence length="67" mass="8049">MNMKYEEQSQANERLDLERGYRRFFWMARGNAYGAMVMVVLADIYHDFLSSIESSVLLEEFARFRCR</sequence>
<accession>A0ABR2F142</accession>
<proteinExistence type="predicted"/>
<keyword evidence="2" id="KW-1185">Reference proteome</keyword>
<reference evidence="1 2" key="1">
    <citation type="journal article" date="2024" name="G3 (Bethesda)">
        <title>Genome assembly of Hibiscus sabdariffa L. provides insights into metabolisms of medicinal natural products.</title>
        <authorList>
            <person name="Kim T."/>
        </authorList>
    </citation>
    <scope>NUCLEOTIDE SEQUENCE [LARGE SCALE GENOMIC DNA]</scope>
    <source>
        <strain evidence="1">TK-2024</strain>
        <tissue evidence="1">Old leaves</tissue>
    </source>
</reference>
<organism evidence="1 2">
    <name type="scientific">Hibiscus sabdariffa</name>
    <name type="common">roselle</name>
    <dbReference type="NCBI Taxonomy" id="183260"/>
    <lineage>
        <taxon>Eukaryota</taxon>
        <taxon>Viridiplantae</taxon>
        <taxon>Streptophyta</taxon>
        <taxon>Embryophyta</taxon>
        <taxon>Tracheophyta</taxon>
        <taxon>Spermatophyta</taxon>
        <taxon>Magnoliopsida</taxon>
        <taxon>eudicotyledons</taxon>
        <taxon>Gunneridae</taxon>
        <taxon>Pentapetalae</taxon>
        <taxon>rosids</taxon>
        <taxon>malvids</taxon>
        <taxon>Malvales</taxon>
        <taxon>Malvaceae</taxon>
        <taxon>Malvoideae</taxon>
        <taxon>Hibiscus</taxon>
    </lineage>
</organism>
<protein>
    <submittedName>
        <fullName evidence="1">Uncharacterized protein</fullName>
    </submittedName>
</protein>
<name>A0ABR2F142_9ROSI</name>
<gene>
    <name evidence="1" type="ORF">V6N12_007207</name>
</gene>
<comment type="caution">
    <text evidence="1">The sequence shown here is derived from an EMBL/GenBank/DDBJ whole genome shotgun (WGS) entry which is preliminary data.</text>
</comment>
<evidence type="ECO:0000313" key="1">
    <source>
        <dbReference type="EMBL" id="KAK8568662.1"/>
    </source>
</evidence>
<evidence type="ECO:0000313" key="2">
    <source>
        <dbReference type="Proteomes" id="UP001472677"/>
    </source>
</evidence>
<dbReference type="EMBL" id="JBBPBM010000009">
    <property type="protein sequence ID" value="KAK8568662.1"/>
    <property type="molecule type" value="Genomic_DNA"/>
</dbReference>
<dbReference type="Proteomes" id="UP001472677">
    <property type="component" value="Unassembled WGS sequence"/>
</dbReference>